<dbReference type="PANTHER" id="PTHR43129:SF1">
    <property type="entry name" value="FOSMIDOMYCIN RESISTANCE PROTEIN"/>
    <property type="match status" value="1"/>
</dbReference>
<dbReference type="Pfam" id="PF07690">
    <property type="entry name" value="MFS_1"/>
    <property type="match status" value="1"/>
</dbReference>
<dbReference type="InterPro" id="IPR036259">
    <property type="entry name" value="MFS_trans_sf"/>
</dbReference>
<sequence>MKSTLTPETSLPQQVVQQTVFPILFAISFSHLLNDTMQSLIPAIYPLLKTSFRLDFAQIGLITLTNQLTASILQPFVGFYTDKKPQPYALVLGMGFTLIGLLLLSRAGSFPLMLLAVGLVGVGSSIFHPEASRMAHLASGAGAEWRSRCFNWVAMRVVLWGPF</sequence>
<evidence type="ECO:0000256" key="4">
    <source>
        <dbReference type="SAM" id="Phobius"/>
    </source>
</evidence>
<organism evidence="6 7">
    <name type="scientific">Adhaeribacter pallidiroseus</name>
    <dbReference type="NCBI Taxonomy" id="2072847"/>
    <lineage>
        <taxon>Bacteria</taxon>
        <taxon>Pseudomonadati</taxon>
        <taxon>Bacteroidota</taxon>
        <taxon>Cytophagia</taxon>
        <taxon>Cytophagales</taxon>
        <taxon>Hymenobacteraceae</taxon>
        <taxon>Adhaeribacter</taxon>
    </lineage>
</organism>
<keyword evidence="3 4" id="KW-0472">Membrane</keyword>
<keyword evidence="7" id="KW-1185">Reference proteome</keyword>
<name>A0A369QG02_9BACT</name>
<dbReference type="AlphaFoldDB" id="A0A369QG02"/>
<keyword evidence="2 4" id="KW-1133">Transmembrane helix</keyword>
<dbReference type="GO" id="GO:0022857">
    <property type="term" value="F:transmembrane transporter activity"/>
    <property type="evidence" value="ECO:0007669"/>
    <property type="project" value="InterPro"/>
</dbReference>
<feature type="transmembrane region" description="Helical" evidence="4">
    <location>
        <begin position="87"/>
        <end position="104"/>
    </location>
</feature>
<dbReference type="Proteomes" id="UP000253919">
    <property type="component" value="Unassembled WGS sequence"/>
</dbReference>
<dbReference type="EMBL" id="QASA01000001">
    <property type="protein sequence ID" value="RDC62156.1"/>
    <property type="molecule type" value="Genomic_DNA"/>
</dbReference>
<proteinExistence type="predicted"/>
<gene>
    <name evidence="6" type="ORF">AHMF7616_00747</name>
</gene>
<dbReference type="Gene3D" id="1.20.1250.20">
    <property type="entry name" value="MFS general substrate transporter like domains"/>
    <property type="match status" value="1"/>
</dbReference>
<evidence type="ECO:0000313" key="6">
    <source>
        <dbReference type="EMBL" id="RDC62156.1"/>
    </source>
</evidence>
<comment type="caution">
    <text evidence="6">The sequence shown here is derived from an EMBL/GenBank/DDBJ whole genome shotgun (WGS) entry which is preliminary data.</text>
</comment>
<reference evidence="6 7" key="1">
    <citation type="submission" date="2018-04" db="EMBL/GenBank/DDBJ databases">
        <title>Adhaeribacter sp. HMF7616 genome sequencing and assembly.</title>
        <authorList>
            <person name="Kang H."/>
            <person name="Kang J."/>
            <person name="Cha I."/>
            <person name="Kim H."/>
            <person name="Joh K."/>
        </authorList>
    </citation>
    <scope>NUCLEOTIDE SEQUENCE [LARGE SCALE GENOMIC DNA]</scope>
    <source>
        <strain evidence="6 7">HMF7616</strain>
    </source>
</reference>
<evidence type="ECO:0000256" key="3">
    <source>
        <dbReference type="ARBA" id="ARBA00023136"/>
    </source>
</evidence>
<dbReference type="SUPFAM" id="SSF103473">
    <property type="entry name" value="MFS general substrate transporter"/>
    <property type="match status" value="1"/>
</dbReference>
<dbReference type="GO" id="GO:0005886">
    <property type="term" value="C:plasma membrane"/>
    <property type="evidence" value="ECO:0007669"/>
    <property type="project" value="TreeGrafter"/>
</dbReference>
<evidence type="ECO:0000259" key="5">
    <source>
        <dbReference type="PROSITE" id="PS50850"/>
    </source>
</evidence>
<evidence type="ECO:0000256" key="2">
    <source>
        <dbReference type="ARBA" id="ARBA00022989"/>
    </source>
</evidence>
<dbReference type="InterPro" id="IPR020846">
    <property type="entry name" value="MFS_dom"/>
</dbReference>
<dbReference type="PROSITE" id="PS50850">
    <property type="entry name" value="MFS"/>
    <property type="match status" value="1"/>
</dbReference>
<feature type="domain" description="Major facilitator superfamily (MFS) profile" evidence="5">
    <location>
        <begin position="23"/>
        <end position="163"/>
    </location>
</feature>
<evidence type="ECO:0000313" key="7">
    <source>
        <dbReference type="Proteomes" id="UP000253919"/>
    </source>
</evidence>
<evidence type="ECO:0000256" key="1">
    <source>
        <dbReference type="ARBA" id="ARBA00022692"/>
    </source>
</evidence>
<accession>A0A369QG02</accession>
<dbReference type="PANTHER" id="PTHR43129">
    <property type="entry name" value="FOSMIDOMYCIN RESISTANCE PROTEIN"/>
    <property type="match status" value="1"/>
</dbReference>
<protein>
    <submittedName>
        <fullName evidence="6">Fosmidomycin resistance protein</fullName>
    </submittedName>
</protein>
<dbReference type="InterPro" id="IPR011701">
    <property type="entry name" value="MFS"/>
</dbReference>
<keyword evidence="1 4" id="KW-0812">Transmembrane</keyword>